<dbReference type="EMBL" id="LTDF01000076">
    <property type="protein sequence ID" value="KXT51151.1"/>
    <property type="molecule type" value="Genomic_DNA"/>
</dbReference>
<evidence type="ECO:0000313" key="4">
    <source>
        <dbReference type="Proteomes" id="UP000070319"/>
    </source>
</evidence>
<dbReference type="RefSeq" id="WP_061435874.1">
    <property type="nucleotide sequence ID" value="NZ_KQ968692.1"/>
</dbReference>
<feature type="domain" description="Glycosyl transferase family 1" evidence="1">
    <location>
        <begin position="183"/>
        <end position="336"/>
    </location>
</feature>
<dbReference type="InterPro" id="IPR001296">
    <property type="entry name" value="Glyco_trans_1"/>
</dbReference>
<dbReference type="AlphaFoldDB" id="A0A139LI73"/>
<keyword evidence="3" id="KW-0808">Transferase</keyword>
<protein>
    <submittedName>
        <fullName evidence="3">Glycosyltransferase, group 1 family protein</fullName>
    </submittedName>
</protein>
<name>A0A139LI73_9BACE</name>
<gene>
    <name evidence="3" type="ORF">HMPREF2531_02148</name>
</gene>
<dbReference type="Pfam" id="PF00534">
    <property type="entry name" value="Glycos_transf_1"/>
    <property type="match status" value="1"/>
</dbReference>
<dbReference type="PANTHER" id="PTHR12526">
    <property type="entry name" value="GLYCOSYLTRANSFERASE"/>
    <property type="match status" value="1"/>
</dbReference>
<evidence type="ECO:0000259" key="2">
    <source>
        <dbReference type="Pfam" id="PF13439"/>
    </source>
</evidence>
<evidence type="ECO:0000259" key="1">
    <source>
        <dbReference type="Pfam" id="PF00534"/>
    </source>
</evidence>
<dbReference type="PANTHER" id="PTHR12526:SF623">
    <property type="entry name" value="WABG"/>
    <property type="match status" value="1"/>
</dbReference>
<dbReference type="InterPro" id="IPR028098">
    <property type="entry name" value="Glyco_trans_4-like_N"/>
</dbReference>
<reference evidence="3 4" key="1">
    <citation type="submission" date="2016-02" db="EMBL/GenBank/DDBJ databases">
        <authorList>
            <person name="Wen L."/>
            <person name="He K."/>
            <person name="Yang H."/>
        </authorList>
    </citation>
    <scope>NUCLEOTIDE SEQUENCE [LARGE SCALE GENOMIC DNA]</scope>
    <source>
        <strain evidence="3 4">KLE1704</strain>
    </source>
</reference>
<dbReference type="SUPFAM" id="SSF53756">
    <property type="entry name" value="UDP-Glycosyltransferase/glycogen phosphorylase"/>
    <property type="match status" value="1"/>
</dbReference>
<dbReference type="Proteomes" id="UP000070319">
    <property type="component" value="Unassembled WGS sequence"/>
</dbReference>
<dbReference type="CDD" id="cd03801">
    <property type="entry name" value="GT4_PimA-like"/>
    <property type="match status" value="1"/>
</dbReference>
<comment type="caution">
    <text evidence="3">The sequence shown here is derived from an EMBL/GenBank/DDBJ whole genome shotgun (WGS) entry which is preliminary data.</text>
</comment>
<accession>A0A139LI73</accession>
<sequence length="359" mass="41183">MKNVLCYIDELGSGGAERQITYLAVLLNKNGYKVRVFCYHPNYFYENVLIKNNIELIKVELKKNNYINKIQNTWRVVSKYNFDTIIAYSEGPAIIASLIKLLKPSLNVIISERNTTQDLTFKDEVRFFLFRFVNSIVANSHSQTDFLRTNCPNLASKTYTITNFIDIEKFHPSSNFVHNSIFRFIVVARHSTQKNVPTFIEAIKLLKNSKPPFIVDWYGEDGGGDKQEHINLVNEYGIGDRLIFHHSASNIEEYYRQADAFCLPSLYEGFPNALCEAMSSGLPVICSNVCDNPVLIDDNINGFLFDPQKPEDIAEAIMKIISMPQETRIKIGIANREKAEKIFSEKNFVTEYVKLIENK</sequence>
<dbReference type="PATRIC" id="fig|329854.7.peg.2190"/>
<dbReference type="Gene3D" id="3.40.50.2000">
    <property type="entry name" value="Glycogen Phosphorylase B"/>
    <property type="match status" value="2"/>
</dbReference>
<organism evidence="3">
    <name type="scientific">Bacteroides intestinalis</name>
    <dbReference type="NCBI Taxonomy" id="329854"/>
    <lineage>
        <taxon>Bacteria</taxon>
        <taxon>Pseudomonadati</taxon>
        <taxon>Bacteroidota</taxon>
        <taxon>Bacteroidia</taxon>
        <taxon>Bacteroidales</taxon>
        <taxon>Bacteroidaceae</taxon>
        <taxon>Bacteroides</taxon>
    </lineage>
</organism>
<proteinExistence type="predicted"/>
<evidence type="ECO:0000313" key="3">
    <source>
        <dbReference type="EMBL" id="KXT51151.1"/>
    </source>
</evidence>
<feature type="domain" description="Glycosyltransferase subfamily 4-like N-terminal" evidence="2">
    <location>
        <begin position="14"/>
        <end position="168"/>
    </location>
</feature>
<dbReference type="Pfam" id="PF13439">
    <property type="entry name" value="Glyco_transf_4"/>
    <property type="match status" value="1"/>
</dbReference>
<dbReference type="GO" id="GO:0016757">
    <property type="term" value="F:glycosyltransferase activity"/>
    <property type="evidence" value="ECO:0007669"/>
    <property type="project" value="InterPro"/>
</dbReference>